<dbReference type="GO" id="GO:0043332">
    <property type="term" value="C:mating projection tip"/>
    <property type="evidence" value="ECO:0007669"/>
    <property type="project" value="TreeGrafter"/>
</dbReference>
<dbReference type="OrthoDB" id="1594986at2759"/>
<dbReference type="PROSITE" id="PS50010">
    <property type="entry name" value="DH_2"/>
    <property type="match status" value="1"/>
</dbReference>
<feature type="region of interest" description="Disordered" evidence="1">
    <location>
        <begin position="476"/>
        <end position="599"/>
    </location>
</feature>
<sequence length="717" mass="80135">MTCNSHNAASTLSRFSRTQSQAVRSHLMAEMIETERSFQLSLETMLAYKAALCANNLHAAAEALFANIDSLVVFQASLMQDMDAAFDAVSFENAVGELFLSQEPSFDVFFPFCENYERATSFALANANMLKEFAPIIALHELQAYLIRPVQRLMKYPQLLNELVKLSDSDEITLLKAGLDAIRRVTAKLNESKREDENRRLRQDLLQNLEESVLKPKLLGNLLLSDYLSLAIHSNDQYQELHTYLFENAILCCRRETKLTRRAISLNLFKPASPEPNIHSFILVKTIKTSSILRVEDTSDPSLSIHSIDIHCRDKVSTSSLSINFRNSEQLTLWTSRIEKMMEIYQNIRNTLHLKDDAPSLRSSRNSISSNKSSDDSGDLHALGSFRSISPFFGGADLRRTLSNARSSSANAFSSHAEHRPSSKMANQYTSSSSAEAPTTAPLPELIKLMDLAYRSLSEPAPFQAAKVAAPPVVHNHSSASRAAENLQLPRTDSLPSGYMQETNESKYESSSTPLDITEQSRRNSESNMSETTLIPSSEGDHADSDKVEAAKNRFSRASEISSENGSPAKESETEGSHELHQAPAKPTTTSIRTASPPLLKKRSFTSTASFKRQSVLQPPEAITTVRPRSITPFLRVHLYYREQVTQLSMPTFGAAYQDLQFRISRKLRLTGDINKFHLVLREQVGSVDKLECESDFCNMLLAVGQEIHVNIIEKEE</sequence>
<dbReference type="Gene3D" id="1.20.900.10">
    <property type="entry name" value="Dbl homology (DH) domain"/>
    <property type="match status" value="1"/>
</dbReference>
<gene>
    <name evidence="3" type="ORF">CcCBS67573_g04562</name>
</gene>
<dbReference type="Gene3D" id="2.30.29.30">
    <property type="entry name" value="Pleckstrin-homology domain (PH domain)/Phosphotyrosine-binding domain (PTB)"/>
    <property type="match status" value="1"/>
</dbReference>
<dbReference type="PANTHER" id="PTHR47339">
    <property type="entry name" value="CELL DIVISION CONTROL PROTEIN 24"/>
    <property type="match status" value="1"/>
</dbReference>
<name>A0A507FF15_9FUNG</name>
<comment type="caution">
    <text evidence="3">The sequence shown here is derived from an EMBL/GenBank/DDBJ whole genome shotgun (WGS) entry which is preliminary data.</text>
</comment>
<dbReference type="SMART" id="SM00325">
    <property type="entry name" value="RhoGEF"/>
    <property type="match status" value="1"/>
</dbReference>
<dbReference type="InterPro" id="IPR000219">
    <property type="entry name" value="DH_dom"/>
</dbReference>
<dbReference type="GO" id="GO:0000935">
    <property type="term" value="C:division septum"/>
    <property type="evidence" value="ECO:0007669"/>
    <property type="project" value="TreeGrafter"/>
</dbReference>
<dbReference type="EMBL" id="QEAP01000140">
    <property type="protein sequence ID" value="TPX74170.1"/>
    <property type="molecule type" value="Genomic_DNA"/>
</dbReference>
<feature type="compositionally biased region" description="Basic and acidic residues" evidence="1">
    <location>
        <begin position="539"/>
        <end position="552"/>
    </location>
</feature>
<feature type="region of interest" description="Disordered" evidence="1">
    <location>
        <begin position="411"/>
        <end position="439"/>
    </location>
</feature>
<organism evidence="3 4">
    <name type="scientific">Chytriomyces confervae</name>
    <dbReference type="NCBI Taxonomy" id="246404"/>
    <lineage>
        <taxon>Eukaryota</taxon>
        <taxon>Fungi</taxon>
        <taxon>Fungi incertae sedis</taxon>
        <taxon>Chytridiomycota</taxon>
        <taxon>Chytridiomycota incertae sedis</taxon>
        <taxon>Chytridiomycetes</taxon>
        <taxon>Chytridiales</taxon>
        <taxon>Chytriomycetaceae</taxon>
        <taxon>Chytriomyces</taxon>
    </lineage>
</organism>
<dbReference type="SUPFAM" id="SSF50729">
    <property type="entry name" value="PH domain-like"/>
    <property type="match status" value="1"/>
</dbReference>
<accession>A0A507FF15</accession>
<feature type="region of interest" description="Disordered" evidence="1">
    <location>
        <begin position="358"/>
        <end position="378"/>
    </location>
</feature>
<dbReference type="Pfam" id="PF00621">
    <property type="entry name" value="RhoGEF"/>
    <property type="match status" value="1"/>
</dbReference>
<keyword evidence="4" id="KW-1185">Reference proteome</keyword>
<proteinExistence type="predicted"/>
<dbReference type="InterPro" id="IPR011993">
    <property type="entry name" value="PH-like_dom_sf"/>
</dbReference>
<dbReference type="GO" id="GO:0031106">
    <property type="term" value="P:septin ring organization"/>
    <property type="evidence" value="ECO:0007669"/>
    <property type="project" value="TreeGrafter"/>
</dbReference>
<dbReference type="STRING" id="246404.A0A507FF15"/>
<feature type="compositionally biased region" description="Basic and acidic residues" evidence="1">
    <location>
        <begin position="570"/>
        <end position="581"/>
    </location>
</feature>
<feature type="domain" description="DH" evidence="2">
    <location>
        <begin position="23"/>
        <end position="192"/>
    </location>
</feature>
<dbReference type="Proteomes" id="UP000320333">
    <property type="component" value="Unassembled WGS sequence"/>
</dbReference>
<dbReference type="PANTHER" id="PTHR47339:SF1">
    <property type="entry name" value="CELL DIVISION CONTROL PROTEIN 24"/>
    <property type="match status" value="1"/>
</dbReference>
<feature type="compositionally biased region" description="Low complexity" evidence="1">
    <location>
        <begin position="360"/>
        <end position="372"/>
    </location>
</feature>
<dbReference type="InterPro" id="IPR035899">
    <property type="entry name" value="DBL_dom_sf"/>
</dbReference>
<evidence type="ECO:0000313" key="3">
    <source>
        <dbReference type="EMBL" id="TPX74170.1"/>
    </source>
</evidence>
<dbReference type="SUPFAM" id="SSF48065">
    <property type="entry name" value="DBL homology domain (DH-domain)"/>
    <property type="match status" value="1"/>
</dbReference>
<dbReference type="Pfam" id="PF15411">
    <property type="entry name" value="PH_10"/>
    <property type="match status" value="1"/>
</dbReference>
<feature type="compositionally biased region" description="Low complexity" evidence="1">
    <location>
        <begin position="430"/>
        <end position="439"/>
    </location>
</feature>
<feature type="compositionally biased region" description="Polar residues" evidence="1">
    <location>
        <begin position="489"/>
        <end position="515"/>
    </location>
</feature>
<dbReference type="AlphaFoldDB" id="A0A507FF15"/>
<dbReference type="GO" id="GO:0005085">
    <property type="term" value="F:guanyl-nucleotide exchange factor activity"/>
    <property type="evidence" value="ECO:0007669"/>
    <property type="project" value="InterPro"/>
</dbReference>
<reference evidence="3 4" key="1">
    <citation type="journal article" date="2019" name="Sci. Rep.">
        <title>Comparative genomics of chytrid fungi reveal insights into the obligate biotrophic and pathogenic lifestyle of Synchytrium endobioticum.</title>
        <authorList>
            <person name="van de Vossenberg B.T.L.H."/>
            <person name="Warris S."/>
            <person name="Nguyen H.D.T."/>
            <person name="van Gent-Pelzer M.P.E."/>
            <person name="Joly D.L."/>
            <person name="van de Geest H.C."/>
            <person name="Bonants P.J.M."/>
            <person name="Smith D.S."/>
            <person name="Levesque C.A."/>
            <person name="van der Lee T.A.J."/>
        </authorList>
    </citation>
    <scope>NUCLEOTIDE SEQUENCE [LARGE SCALE GENOMIC DNA]</scope>
    <source>
        <strain evidence="3 4">CBS 675.73</strain>
    </source>
</reference>
<evidence type="ECO:0000256" key="1">
    <source>
        <dbReference type="SAM" id="MobiDB-lite"/>
    </source>
</evidence>
<dbReference type="GO" id="GO:0005737">
    <property type="term" value="C:cytoplasm"/>
    <property type="evidence" value="ECO:0007669"/>
    <property type="project" value="TreeGrafter"/>
</dbReference>
<dbReference type="InterPro" id="IPR053026">
    <property type="entry name" value="CDC42_GEF"/>
</dbReference>
<evidence type="ECO:0000259" key="2">
    <source>
        <dbReference type="PROSITE" id="PS50010"/>
    </source>
</evidence>
<dbReference type="GO" id="GO:0030010">
    <property type="term" value="P:establishment of cell polarity"/>
    <property type="evidence" value="ECO:0007669"/>
    <property type="project" value="TreeGrafter"/>
</dbReference>
<evidence type="ECO:0000313" key="4">
    <source>
        <dbReference type="Proteomes" id="UP000320333"/>
    </source>
</evidence>
<dbReference type="GO" id="GO:0005634">
    <property type="term" value="C:nucleus"/>
    <property type="evidence" value="ECO:0007669"/>
    <property type="project" value="TreeGrafter"/>
</dbReference>
<feature type="compositionally biased region" description="Polar residues" evidence="1">
    <location>
        <begin position="526"/>
        <end position="536"/>
    </location>
</feature>
<protein>
    <recommendedName>
        <fullName evidence="2">DH domain-containing protein</fullName>
    </recommendedName>
</protein>